<comment type="caution">
    <text evidence="2">The sequence shown here is derived from an EMBL/GenBank/DDBJ whole genome shotgun (WGS) entry which is preliminary data.</text>
</comment>
<dbReference type="Proteomes" id="UP000278907">
    <property type="component" value="Unassembled WGS sequence"/>
</dbReference>
<name>A0ABX9Q1Z5_9BACT</name>
<dbReference type="EMBL" id="RAWI01001225">
    <property type="protein sequence ID" value="RKH78178.1"/>
    <property type="molecule type" value="Genomic_DNA"/>
</dbReference>
<reference evidence="2 3" key="1">
    <citation type="submission" date="2018-09" db="EMBL/GenBank/DDBJ databases">
        <authorList>
            <person name="Livingstone P.G."/>
            <person name="Whitworth D.E."/>
        </authorList>
    </citation>
    <scope>NUCLEOTIDE SEQUENCE [LARGE SCALE GENOMIC DNA]</scope>
    <source>
        <strain evidence="2 3">CA031B</strain>
    </source>
</reference>
<organism evidence="2 3">
    <name type="scientific">Corallococcus praedator</name>
    <dbReference type="NCBI Taxonomy" id="2316724"/>
    <lineage>
        <taxon>Bacteria</taxon>
        <taxon>Pseudomonadati</taxon>
        <taxon>Myxococcota</taxon>
        <taxon>Myxococcia</taxon>
        <taxon>Myxococcales</taxon>
        <taxon>Cystobacterineae</taxon>
        <taxon>Myxococcaceae</taxon>
        <taxon>Corallococcus</taxon>
    </lineage>
</organism>
<dbReference type="RefSeq" id="WP_208734706.1">
    <property type="nucleotide sequence ID" value="NZ_RAWI01001225.1"/>
</dbReference>
<keyword evidence="2" id="KW-0547">Nucleotide-binding</keyword>
<feature type="region of interest" description="Disordered" evidence="1">
    <location>
        <begin position="106"/>
        <end position="137"/>
    </location>
</feature>
<feature type="non-terminal residue" evidence="2">
    <location>
        <position position="1"/>
    </location>
</feature>
<dbReference type="SUPFAM" id="SSF55874">
    <property type="entry name" value="ATPase domain of HSP90 chaperone/DNA topoisomerase II/histidine kinase"/>
    <property type="match status" value="1"/>
</dbReference>
<evidence type="ECO:0000256" key="1">
    <source>
        <dbReference type="SAM" id="MobiDB-lite"/>
    </source>
</evidence>
<keyword evidence="3" id="KW-1185">Reference proteome</keyword>
<sequence length="137" mass="15673">RKLIGKLGIGLFALSQLTHEFQIITKQKGDDTRTVADVLLFRYAEDKAKAGDSEEEEFHTGSVRLWKVPARDKKTHGTEIILRNLLPRTKAELASYELWTVIHAPVPADGDDEERDRRERPRYHLGCLDPDHPGEFL</sequence>
<dbReference type="InterPro" id="IPR036890">
    <property type="entry name" value="HATPase_C_sf"/>
</dbReference>
<keyword evidence="2" id="KW-0067">ATP-binding</keyword>
<gene>
    <name evidence="2" type="ORF">D7Y13_43860</name>
</gene>
<evidence type="ECO:0000313" key="2">
    <source>
        <dbReference type="EMBL" id="RKH78178.1"/>
    </source>
</evidence>
<protein>
    <submittedName>
        <fullName evidence="2">ATP-binding protein</fullName>
    </submittedName>
</protein>
<proteinExistence type="predicted"/>
<dbReference type="GO" id="GO:0005524">
    <property type="term" value="F:ATP binding"/>
    <property type="evidence" value="ECO:0007669"/>
    <property type="project" value="UniProtKB-KW"/>
</dbReference>
<feature type="non-terminal residue" evidence="2">
    <location>
        <position position="137"/>
    </location>
</feature>
<evidence type="ECO:0000313" key="3">
    <source>
        <dbReference type="Proteomes" id="UP000278907"/>
    </source>
</evidence>
<accession>A0ABX9Q1Z5</accession>
<dbReference type="Gene3D" id="3.30.565.10">
    <property type="entry name" value="Histidine kinase-like ATPase, C-terminal domain"/>
    <property type="match status" value="1"/>
</dbReference>